<dbReference type="PATRIC" id="fig|1316936.3.peg.2417"/>
<feature type="compositionally biased region" description="Low complexity" evidence="1">
    <location>
        <begin position="359"/>
        <end position="377"/>
    </location>
</feature>
<proteinExistence type="predicted"/>
<dbReference type="InterPro" id="IPR036514">
    <property type="entry name" value="SGNH_hydro_sf"/>
</dbReference>
<evidence type="ECO:0000313" key="2">
    <source>
        <dbReference type="EMBL" id="EPY01199.1"/>
    </source>
</evidence>
<gene>
    <name evidence="2" type="ORF">K678_12112</name>
</gene>
<accession>S9S944</accession>
<name>S9S944_MAGFU</name>
<comment type="caution">
    <text evidence="2">The sequence shown here is derived from an EMBL/GenBank/DDBJ whole genome shotgun (WGS) entry which is preliminary data.</text>
</comment>
<evidence type="ECO:0000313" key="3">
    <source>
        <dbReference type="Proteomes" id="UP000015350"/>
    </source>
</evidence>
<dbReference type="SUPFAM" id="SSF52266">
    <property type="entry name" value="SGNH hydrolase"/>
    <property type="match status" value="1"/>
</dbReference>
<dbReference type="AlphaFoldDB" id="S9S944"/>
<feature type="region of interest" description="Disordered" evidence="1">
    <location>
        <begin position="359"/>
        <end position="385"/>
    </location>
</feature>
<dbReference type="Gene3D" id="3.40.50.1110">
    <property type="entry name" value="SGNH hydrolase"/>
    <property type="match status" value="1"/>
</dbReference>
<evidence type="ECO:0000256" key="1">
    <source>
        <dbReference type="SAM" id="MobiDB-lite"/>
    </source>
</evidence>
<reference evidence="2 3" key="1">
    <citation type="submission" date="2013-04" db="EMBL/GenBank/DDBJ databases">
        <authorList>
            <person name="Kuznetsov B."/>
            <person name="Ivanovsky R."/>
        </authorList>
    </citation>
    <scope>NUCLEOTIDE SEQUENCE [LARGE SCALE GENOMIC DNA]</scope>
    <source>
        <strain evidence="2 3">MGU-K5</strain>
    </source>
</reference>
<dbReference type="eggNOG" id="COG2755">
    <property type="taxonomic scope" value="Bacteria"/>
</dbReference>
<protein>
    <recommendedName>
        <fullName evidence="4">AlgX/AlgJ SGNH hydrolase-like domain-containing protein</fullName>
    </recommendedName>
</protein>
<dbReference type="Proteomes" id="UP000015350">
    <property type="component" value="Unassembled WGS sequence"/>
</dbReference>
<sequence>MGSLAAGVVLLAVAGLVAEGAARIAFPRWKEFNADRVQDKAEIAGVGPVAIGRPGFDGWVAQPNGDFRSHVRINAAGWRADEPAEAADGRLWALGESFAFGWGVEIEESFGAVAARSLNLPFYDLASPSADLAGEQALLTRLPASVRPRAVVLGLSVETDLRDYDHAAAPSEPAPRTLATRLHDARETVAKKSALYTLISQMVGRFDGSNKAPVVATPAASSQPVDEARVAASLDSSLGKIGQIRAAIPADVPFVVLVIPARDEVRSGDAQYRALRQGAVERLTAQGIAVADPFDALAAAGEANVLFPHDGHWSAQGHRLAGDAVTRVLAPLVPAPAVIPVVVPTPVAAPAVAPAPVAAAPAPTSAPVAAPAATQAPAPAPDAKP</sequence>
<evidence type="ECO:0008006" key="4">
    <source>
        <dbReference type="Google" id="ProtNLM"/>
    </source>
</evidence>
<organism evidence="2 3">
    <name type="scientific">Magnetospirillum fulvum MGU-K5</name>
    <dbReference type="NCBI Taxonomy" id="1316936"/>
    <lineage>
        <taxon>Bacteria</taxon>
        <taxon>Pseudomonadati</taxon>
        <taxon>Pseudomonadota</taxon>
        <taxon>Alphaproteobacteria</taxon>
        <taxon>Rhodospirillales</taxon>
        <taxon>Rhodospirillaceae</taxon>
        <taxon>Magnetospirillum</taxon>
    </lineage>
</organism>
<dbReference type="EMBL" id="AQPH01000048">
    <property type="protein sequence ID" value="EPY01199.1"/>
    <property type="molecule type" value="Genomic_DNA"/>
</dbReference>
<dbReference type="GO" id="GO:0016788">
    <property type="term" value="F:hydrolase activity, acting on ester bonds"/>
    <property type="evidence" value="ECO:0007669"/>
    <property type="project" value="UniProtKB-ARBA"/>
</dbReference>